<feature type="region of interest" description="Disordered" evidence="7">
    <location>
        <begin position="41"/>
        <end position="109"/>
    </location>
</feature>
<feature type="compositionally biased region" description="Basic and acidic residues" evidence="7">
    <location>
        <begin position="92"/>
        <end position="109"/>
    </location>
</feature>
<dbReference type="Proteomes" id="UP001175271">
    <property type="component" value="Unassembled WGS sequence"/>
</dbReference>
<feature type="compositionally biased region" description="Acidic residues" evidence="7">
    <location>
        <begin position="57"/>
        <end position="67"/>
    </location>
</feature>
<dbReference type="InterPro" id="IPR011990">
    <property type="entry name" value="TPR-like_helical_dom_sf"/>
</dbReference>
<dbReference type="EMBL" id="JAUCMV010000002">
    <property type="protein sequence ID" value="KAK0417224.1"/>
    <property type="molecule type" value="Genomic_DNA"/>
</dbReference>
<feature type="compositionally biased region" description="Basic and acidic residues" evidence="7">
    <location>
        <begin position="43"/>
        <end position="56"/>
    </location>
</feature>
<feature type="region of interest" description="Disordered" evidence="7">
    <location>
        <begin position="225"/>
        <end position="290"/>
    </location>
</feature>
<dbReference type="GO" id="GO:0030544">
    <property type="term" value="F:Hsp70 protein binding"/>
    <property type="evidence" value="ECO:0007669"/>
    <property type="project" value="TreeGrafter"/>
</dbReference>
<dbReference type="InterPro" id="IPR041243">
    <property type="entry name" value="STI1/HOP_DP"/>
</dbReference>
<name>A0AA39I5P7_9BILA</name>
<feature type="compositionally biased region" description="Low complexity" evidence="7">
    <location>
        <begin position="356"/>
        <end position="369"/>
    </location>
</feature>
<organism evidence="9 10">
    <name type="scientific">Steinernema hermaphroditum</name>
    <dbReference type="NCBI Taxonomy" id="289476"/>
    <lineage>
        <taxon>Eukaryota</taxon>
        <taxon>Metazoa</taxon>
        <taxon>Ecdysozoa</taxon>
        <taxon>Nematoda</taxon>
        <taxon>Chromadorea</taxon>
        <taxon>Rhabditida</taxon>
        <taxon>Tylenchina</taxon>
        <taxon>Panagrolaimomorpha</taxon>
        <taxon>Strongyloidoidea</taxon>
        <taxon>Steinernematidae</taxon>
        <taxon>Steinernema</taxon>
    </lineage>
</organism>
<dbReference type="PANTHER" id="PTHR45883:SF2">
    <property type="entry name" value="HSC70-INTERACTING PROTEIN"/>
    <property type="match status" value="1"/>
</dbReference>
<dbReference type="SMART" id="SM00727">
    <property type="entry name" value="STI1"/>
    <property type="match status" value="1"/>
</dbReference>
<evidence type="ECO:0000259" key="8">
    <source>
        <dbReference type="SMART" id="SM00727"/>
    </source>
</evidence>
<dbReference type="FunFam" id="6.10.250.3420:FF:000001">
    <property type="entry name" value="Hsc70-interacting protein-like protein"/>
    <property type="match status" value="1"/>
</dbReference>
<evidence type="ECO:0000256" key="1">
    <source>
        <dbReference type="ARBA" id="ARBA00009015"/>
    </source>
</evidence>
<dbReference type="InterPro" id="IPR019734">
    <property type="entry name" value="TPR_rpt"/>
</dbReference>
<feature type="compositionally biased region" description="Pro residues" evidence="7">
    <location>
        <begin position="370"/>
        <end position="379"/>
    </location>
</feature>
<dbReference type="GO" id="GO:0005634">
    <property type="term" value="C:nucleus"/>
    <property type="evidence" value="ECO:0007669"/>
    <property type="project" value="UniProtKB-ARBA"/>
</dbReference>
<keyword evidence="3 6" id="KW-0802">TPR repeat</keyword>
<evidence type="ECO:0000256" key="7">
    <source>
        <dbReference type="SAM" id="MobiDB-lite"/>
    </source>
</evidence>
<dbReference type="Pfam" id="PF18253">
    <property type="entry name" value="HipN"/>
    <property type="match status" value="1"/>
</dbReference>
<evidence type="ECO:0000256" key="5">
    <source>
        <dbReference type="ARBA" id="ARBA00064040"/>
    </source>
</evidence>
<dbReference type="CDD" id="cd14438">
    <property type="entry name" value="Hip_N"/>
    <property type="match status" value="1"/>
</dbReference>
<dbReference type="FunFam" id="1.25.40.10:FF:000112">
    <property type="entry name" value="FAM10 family protein"/>
    <property type="match status" value="1"/>
</dbReference>
<dbReference type="InterPro" id="IPR006636">
    <property type="entry name" value="STI1_HS-bd"/>
</dbReference>
<dbReference type="GO" id="GO:1902494">
    <property type="term" value="C:catalytic complex"/>
    <property type="evidence" value="ECO:0007669"/>
    <property type="project" value="UniProtKB-ARBA"/>
</dbReference>
<dbReference type="InterPro" id="IPR034649">
    <property type="entry name" value="Hip_N"/>
</dbReference>
<comment type="caution">
    <text evidence="9">The sequence shown here is derived from an EMBL/GenBank/DDBJ whole genome shotgun (WGS) entry which is preliminary data.</text>
</comment>
<dbReference type="PROSITE" id="PS50005">
    <property type="entry name" value="TPR"/>
    <property type="match status" value="1"/>
</dbReference>
<comment type="subunit">
    <text evidence="5">Homotetramer. Interacts with Hsc70 as well as DNAJ homologs and Hsp90.</text>
</comment>
<reference evidence="9" key="1">
    <citation type="submission" date="2023-06" db="EMBL/GenBank/DDBJ databases">
        <title>Genomic analysis of the entomopathogenic nematode Steinernema hermaphroditum.</title>
        <authorList>
            <person name="Schwarz E.M."/>
            <person name="Heppert J.K."/>
            <person name="Baniya A."/>
            <person name="Schwartz H.T."/>
            <person name="Tan C.-H."/>
            <person name="Antoshechkin I."/>
            <person name="Sternberg P.W."/>
            <person name="Goodrich-Blair H."/>
            <person name="Dillman A.R."/>
        </authorList>
    </citation>
    <scope>NUCLEOTIDE SEQUENCE</scope>
    <source>
        <strain evidence="9">PS9179</strain>
        <tissue evidence="9">Whole animal</tissue>
    </source>
</reference>
<dbReference type="Gene3D" id="6.10.250.3420">
    <property type="match status" value="1"/>
</dbReference>
<evidence type="ECO:0000256" key="3">
    <source>
        <dbReference type="ARBA" id="ARBA00022803"/>
    </source>
</evidence>
<comment type="similarity">
    <text evidence="1">Belongs to the FAM10 family.</text>
</comment>
<accession>A0AA39I5P7</accession>
<sequence>MDTHVELLRQFVAACEVNPNILHETKFAFYKNYLESLGATLPPKRDEATEPPKEAAADENEADEDFDLPPPEIDNSGVIPPDEGEELPMGDSNKEPSEDDLEKANDERNKATEAFSEGNYDAALQHFTNSIELNPGSAMLHAKRANVLLKLSKPIAAIRDCDKAISINPDSATAYKFRGRANRLLGKWLEAHNDLATACKLDYDDVANEWLKEVESNAKKIQDFNRAKERHAEEKKLNERKERVRRAQEENRKAAGEQAKRDAESHESEEPDFTSMPGMGGPGGPFGGNLFQELMKDPEIIQMIKDDPSLMQACLEVMQNPQNIAKYMQNPNVLRLLEKFGKSFGGVPGFPGGCPAGAQSSSEAAQPKAAQPPPEPDLD</sequence>
<feature type="region of interest" description="Disordered" evidence="7">
    <location>
        <begin position="349"/>
        <end position="379"/>
    </location>
</feature>
<evidence type="ECO:0000313" key="9">
    <source>
        <dbReference type="EMBL" id="KAK0417224.1"/>
    </source>
</evidence>
<evidence type="ECO:0000256" key="6">
    <source>
        <dbReference type="PROSITE-ProRule" id="PRU00339"/>
    </source>
</evidence>
<dbReference type="SMART" id="SM00028">
    <property type="entry name" value="TPR"/>
    <property type="match status" value="3"/>
</dbReference>
<evidence type="ECO:0000256" key="2">
    <source>
        <dbReference type="ARBA" id="ARBA00022737"/>
    </source>
</evidence>
<dbReference type="Gene3D" id="1.25.40.10">
    <property type="entry name" value="Tetratricopeptide repeat domain"/>
    <property type="match status" value="1"/>
</dbReference>
<dbReference type="SUPFAM" id="SSF48452">
    <property type="entry name" value="TPR-like"/>
    <property type="match status" value="1"/>
</dbReference>
<dbReference type="AlphaFoldDB" id="A0AA39I5P7"/>
<protein>
    <recommendedName>
        <fullName evidence="8">STI1 domain-containing protein</fullName>
    </recommendedName>
</protein>
<feature type="compositionally biased region" description="Basic and acidic residues" evidence="7">
    <location>
        <begin position="225"/>
        <end position="268"/>
    </location>
</feature>
<feature type="domain" description="STI1" evidence="8">
    <location>
        <begin position="297"/>
        <end position="337"/>
    </location>
</feature>
<evidence type="ECO:0000313" key="10">
    <source>
        <dbReference type="Proteomes" id="UP001175271"/>
    </source>
</evidence>
<proteinExistence type="inferred from homology"/>
<dbReference type="Gene3D" id="1.10.260.100">
    <property type="match status" value="1"/>
</dbReference>
<evidence type="ECO:0000256" key="4">
    <source>
        <dbReference type="ARBA" id="ARBA00037033"/>
    </source>
</evidence>
<gene>
    <name evidence="9" type="ORF">QR680_012890</name>
</gene>
<feature type="repeat" description="TPR" evidence="6">
    <location>
        <begin position="104"/>
        <end position="137"/>
    </location>
</feature>
<dbReference type="PANTHER" id="PTHR45883">
    <property type="entry name" value="HSC70-INTERACTING PROTEIN"/>
    <property type="match status" value="1"/>
</dbReference>
<dbReference type="GO" id="GO:0046983">
    <property type="term" value="F:protein dimerization activity"/>
    <property type="evidence" value="ECO:0007669"/>
    <property type="project" value="InterPro"/>
</dbReference>
<feature type="compositionally biased region" description="Gly residues" evidence="7">
    <location>
        <begin position="278"/>
        <end position="287"/>
    </location>
</feature>
<keyword evidence="10" id="KW-1185">Reference proteome</keyword>
<comment type="function">
    <text evidence="4">One HIP oligomer binds the ATPase domains of at least two HSC70 molecules dependent on activation of the HSC70 ATPase by HSP40. Stabilizes the ADP state of HSC70 that has a high affinity for substrate protein. Through its own chaperone activity, it may contribute to the interaction of HSC70 with various target proteins.</text>
</comment>
<keyword evidence="2" id="KW-0677">Repeat</keyword>
<dbReference type="Pfam" id="PF17830">
    <property type="entry name" value="STI1-HOP_DP"/>
    <property type="match status" value="1"/>
</dbReference>